<proteinExistence type="predicted"/>
<feature type="compositionally biased region" description="Low complexity" evidence="1">
    <location>
        <begin position="748"/>
        <end position="765"/>
    </location>
</feature>
<feature type="region of interest" description="Disordered" evidence="1">
    <location>
        <begin position="1227"/>
        <end position="1253"/>
    </location>
</feature>
<keyword evidence="3" id="KW-1185">Reference proteome</keyword>
<feature type="compositionally biased region" description="Polar residues" evidence="1">
    <location>
        <begin position="587"/>
        <end position="596"/>
    </location>
</feature>
<dbReference type="OrthoDB" id="5407305at2759"/>
<feature type="compositionally biased region" description="Basic and acidic residues" evidence="1">
    <location>
        <begin position="954"/>
        <end position="966"/>
    </location>
</feature>
<feature type="compositionally biased region" description="Polar residues" evidence="1">
    <location>
        <begin position="766"/>
        <end position="776"/>
    </location>
</feature>
<feature type="region of interest" description="Disordered" evidence="1">
    <location>
        <begin position="376"/>
        <end position="408"/>
    </location>
</feature>
<feature type="compositionally biased region" description="Low complexity" evidence="1">
    <location>
        <begin position="647"/>
        <end position="662"/>
    </location>
</feature>
<dbReference type="Proteomes" id="UP000018144">
    <property type="component" value="Unassembled WGS sequence"/>
</dbReference>
<accession>U4LWP6</accession>
<feature type="compositionally biased region" description="Polar residues" evidence="1">
    <location>
        <begin position="808"/>
        <end position="822"/>
    </location>
</feature>
<feature type="compositionally biased region" description="Polar residues" evidence="1">
    <location>
        <begin position="784"/>
        <end position="799"/>
    </location>
</feature>
<feature type="compositionally biased region" description="Low complexity" evidence="1">
    <location>
        <begin position="325"/>
        <end position="339"/>
    </location>
</feature>
<name>U4LWP6_PYROM</name>
<gene>
    <name evidence="2" type="ORF">PCON_02226</name>
</gene>
<dbReference type="EMBL" id="HF936260">
    <property type="protein sequence ID" value="CCX33963.1"/>
    <property type="molecule type" value="Genomic_DNA"/>
</dbReference>
<protein>
    <submittedName>
        <fullName evidence="2">Uncharacterized protein</fullName>
    </submittedName>
</protein>
<feature type="compositionally biased region" description="Low complexity" evidence="1">
    <location>
        <begin position="931"/>
        <end position="940"/>
    </location>
</feature>
<reference evidence="2 3" key="1">
    <citation type="journal article" date="2013" name="PLoS Genet.">
        <title>The genome and development-dependent transcriptomes of Pyronema confluens: a window into fungal evolution.</title>
        <authorList>
            <person name="Traeger S."/>
            <person name="Altegoer F."/>
            <person name="Freitag M."/>
            <person name="Gabaldon T."/>
            <person name="Kempken F."/>
            <person name="Kumar A."/>
            <person name="Marcet-Houben M."/>
            <person name="Poggeler S."/>
            <person name="Stajich J.E."/>
            <person name="Nowrousian M."/>
        </authorList>
    </citation>
    <scope>NUCLEOTIDE SEQUENCE [LARGE SCALE GENOMIC DNA]</scope>
    <source>
        <strain evidence="3">CBS 100304</strain>
        <tissue evidence="2">Vegetative mycelium</tissue>
    </source>
</reference>
<evidence type="ECO:0000256" key="1">
    <source>
        <dbReference type="SAM" id="MobiDB-lite"/>
    </source>
</evidence>
<feature type="region of interest" description="Disordered" evidence="1">
    <location>
        <begin position="543"/>
        <end position="599"/>
    </location>
</feature>
<feature type="compositionally biased region" description="Low complexity" evidence="1">
    <location>
        <begin position="912"/>
        <end position="923"/>
    </location>
</feature>
<feature type="region of interest" description="Disordered" evidence="1">
    <location>
        <begin position="286"/>
        <end position="339"/>
    </location>
</feature>
<feature type="region of interest" description="Disordered" evidence="1">
    <location>
        <begin position="744"/>
        <end position="1082"/>
    </location>
</feature>
<feature type="compositionally biased region" description="Polar residues" evidence="1">
    <location>
        <begin position="967"/>
        <end position="985"/>
    </location>
</feature>
<feature type="compositionally biased region" description="Basic residues" evidence="1">
    <location>
        <begin position="574"/>
        <end position="585"/>
    </location>
</feature>
<organism evidence="2 3">
    <name type="scientific">Pyronema omphalodes (strain CBS 100304)</name>
    <name type="common">Pyronema confluens</name>
    <dbReference type="NCBI Taxonomy" id="1076935"/>
    <lineage>
        <taxon>Eukaryota</taxon>
        <taxon>Fungi</taxon>
        <taxon>Dikarya</taxon>
        <taxon>Ascomycota</taxon>
        <taxon>Pezizomycotina</taxon>
        <taxon>Pezizomycetes</taxon>
        <taxon>Pezizales</taxon>
        <taxon>Pyronemataceae</taxon>
        <taxon>Pyronema</taxon>
    </lineage>
</organism>
<feature type="region of interest" description="Disordered" evidence="1">
    <location>
        <begin position="646"/>
        <end position="670"/>
    </location>
</feature>
<evidence type="ECO:0000313" key="2">
    <source>
        <dbReference type="EMBL" id="CCX33963.1"/>
    </source>
</evidence>
<feature type="compositionally biased region" description="Polar residues" evidence="1">
    <location>
        <begin position="1009"/>
        <end position="1024"/>
    </location>
</feature>
<evidence type="ECO:0000313" key="3">
    <source>
        <dbReference type="Proteomes" id="UP000018144"/>
    </source>
</evidence>
<sequence length="1354" mass="145414">MHFNCQFLSLDRDLSVRSQTTPRLMRMLQIFETQQGFCGNEEVFKSLVAFQEQYRSIYEQVVRSVPKIVETPNLKGDQTGQQLHMKVSNSSDGSVIEEEISKRFAICTIDDCLGTLTEGEGDAENLDNLSDLENMSAISLKESRPISATNLEDPFIDDTPHNLEATRISKLPRRSPVPPELPPHKIPQGPRIQIGAAKPVVSHQVTNQESNNSLRFRYKSQAAVVVDTTKIPTENNKAIKKISISNEQLLSKALPKIPNEQIKPINKQLLNEVNETKAVSQLKMQKKLPPPTGPAQLRAASAPVKQTRASMLRAKVNTSKESLRASSAPTTTPTAGLTAPTAANTAKKPLSTRRVSPLIPVANRVMSPSPARKMLTNGFEGDDPFESKPVQRPVSKLPSKMAPQSGAKTSVKAAVQDVAGASTTASAEAAAKDMAKAVEKVEVVDMMMATEKVPARMPSTKPAPLQALHNPKIRRSIISSGLNSSDIWGTQQSQMSQHSEVSISSSLLSTPGKWAIRVDTANAAMLRDFTGGSQESILRKINGSSPVQDHEQEDEDKERPQSIHPQELSPVHNRPYKAKGGRGRKGSNATKGNATNGMDLKAVDQKLKAISKADAQLKKNGDKVETKETRKYYSTEDLLEAQAVVLSSSSSDSSNSSDLSSSCDDDDADVPIINPGVEAAQSKVTGRHSTRTDPRKAAANIPNVANVADKPPQVKINRMNSSSTRVSPECANFNSIRAVRLQRTQGDGSIASGSSSRNVSASTRNISASTRATSNGTGVGGRNISGTGARNISGPTARNYNKAATRIPSANRNINTTTSTARKVSGPAIRIPSHKPPSGGLVSRSNTPRAVPRKVSTARPPKRSPTSETPSKIGHVRGGQQLMPPSELHGSIINRPSPLANRAGNTRSPVTAAASAQQAQQGGTIRGRGAQGAMRAAQAGSKAATPGRFAGKPKVIDIRKRDEKENQPSNQLQRQEQRQGSNQHLAPSPHPQPGHHSVRIPGLPGQHGVTMTLQSPTATSTSALPLTDLTPAAGKNPRASGHKKSWLSLKLHNKDFKENVRPSPPGHKKASHSTPDALFVHSGSKKKGLGIKDWFSGNRKDARNSSSSHFSDILRFGKYHKGAGGKDKGAGKGDRHCSMPILGCQFGHGKGEHQEGCVESMSRGVAGMDGMATMGGMGLEAFTQDQIDALQAQLRTQQSPHSPGVQRDSGGMQTLIGRYYQSTPNLLFGHGKGKNKSKSNLLGGQASSTSTHARSAVNLTTHNLDLDNTPTRAQQQQNPIFVAMEMITAARMEKDEKHREKMLGLCGLLVEVVTRGFEVEKRAVEVRRLAEEVEAVRELVSGLVREVVRGVGGN</sequence>